<dbReference type="EMBL" id="SORI01000011">
    <property type="protein sequence ID" value="TDY59703.1"/>
    <property type="molecule type" value="Genomic_DNA"/>
</dbReference>
<dbReference type="SUPFAM" id="SSF53649">
    <property type="entry name" value="Alkaline phosphatase-like"/>
    <property type="match status" value="1"/>
</dbReference>
<reference evidence="7 8" key="1">
    <citation type="submission" date="2019-03" db="EMBL/GenBank/DDBJ databases">
        <title>Genomic Encyclopedia of Type Strains, Phase IV (KMG-IV): sequencing the most valuable type-strain genomes for metagenomic binning, comparative biology and taxonomic classification.</title>
        <authorList>
            <person name="Goeker M."/>
        </authorList>
    </citation>
    <scope>NUCLEOTIDE SEQUENCE [LARGE SCALE GENOMIC DNA]</scope>
    <source>
        <strain evidence="7 8">DSM 25964</strain>
    </source>
</reference>
<comment type="pathway">
    <text evidence="3">Carbohydrate degradation.</text>
</comment>
<accession>A0A4R8M3D9</accession>
<dbReference type="InterPro" id="IPR006124">
    <property type="entry name" value="Metalloenzyme"/>
</dbReference>
<keyword evidence="8" id="KW-1185">Reference proteome</keyword>
<dbReference type="NCBIfam" id="TIGR00306">
    <property type="entry name" value="apgM"/>
    <property type="match status" value="1"/>
</dbReference>
<keyword evidence="5" id="KW-0324">Glycolysis</keyword>
<evidence type="ECO:0000313" key="7">
    <source>
        <dbReference type="EMBL" id="TDY59703.1"/>
    </source>
</evidence>
<dbReference type="OrthoDB" id="9804453at2"/>
<gene>
    <name evidence="7" type="ORF">C8D99_11137</name>
</gene>
<evidence type="ECO:0000256" key="5">
    <source>
        <dbReference type="ARBA" id="ARBA00023152"/>
    </source>
</evidence>
<dbReference type="GO" id="GO:0046872">
    <property type="term" value="F:metal ion binding"/>
    <property type="evidence" value="ECO:0007669"/>
    <property type="project" value="InterPro"/>
</dbReference>
<dbReference type="Gene3D" id="3.40.720.10">
    <property type="entry name" value="Alkaline Phosphatase, subunit A"/>
    <property type="match status" value="1"/>
</dbReference>
<dbReference type="PANTHER" id="PTHR31209">
    <property type="entry name" value="COFACTOR-INDEPENDENT PHOSPHOGLYCERATE MUTASE"/>
    <property type="match status" value="1"/>
</dbReference>
<feature type="domain" description="Metalloenzyme" evidence="6">
    <location>
        <begin position="16"/>
        <end position="383"/>
    </location>
</feature>
<dbReference type="Pfam" id="PF10143">
    <property type="entry name" value="PhosphMutase"/>
    <property type="match status" value="1"/>
</dbReference>
<proteinExistence type="inferred from homology"/>
<sequence>MKRMELLRRLARDNGKKMILLVMDGIGGLPGPDGKTELEAADTPNLDGLAAKSELGLIDMVDAGITPGSGPGHLSLFGYDPLEFSIGRGILEAMGVGALVGPGDVCARGNFCTRSEDDIILDRRAGRIATEKSALVVEKLAAAIREIDGVKVTFYPGKEHRFVVVFSGAGLTEQVADADPQQEGAPMRWADSLGPDGERMAAVANAFIRKVSEVLKGDAPANGCLLRGFSSAPDLPLMGDLYRMRPVAVATYPMYRGLAKLVGMDVVDAGETLDQLFDTVGRLWNDYDYFYVHVKYTDSRGEDGDFDGKRKVVETVDALLPKLLALSPGVLVVTGDHSTPSVMSAHSWHPVPFLLSSPFVRSGDSAAFSERECRIGSGGRMEARKLLGLMLAHAGRLEKYGA</sequence>
<evidence type="ECO:0000256" key="3">
    <source>
        <dbReference type="ARBA" id="ARBA00004921"/>
    </source>
</evidence>
<dbReference type="PIRSF" id="PIRSF006392">
    <property type="entry name" value="IPGAM_arch"/>
    <property type="match status" value="1"/>
</dbReference>
<comment type="caution">
    <text evidence="7">The sequence shown here is derived from an EMBL/GenBank/DDBJ whole genome shotgun (WGS) entry which is preliminary data.</text>
</comment>
<dbReference type="InterPro" id="IPR017850">
    <property type="entry name" value="Alkaline_phosphatase_core_sf"/>
</dbReference>
<dbReference type="PANTHER" id="PTHR31209:SF0">
    <property type="entry name" value="METALLOENZYME DOMAIN-CONTAINING PROTEIN"/>
    <property type="match status" value="1"/>
</dbReference>
<dbReference type="RefSeq" id="WP_133957855.1">
    <property type="nucleotide sequence ID" value="NZ_SORI01000011.1"/>
</dbReference>
<evidence type="ECO:0000313" key="8">
    <source>
        <dbReference type="Proteomes" id="UP000295066"/>
    </source>
</evidence>
<dbReference type="Gene3D" id="3.30.70.2130">
    <property type="entry name" value="Metalloenzyme domain"/>
    <property type="match status" value="1"/>
</dbReference>
<comment type="function">
    <text evidence="2">Catalyzes the interconversion of 2-phosphoglycerate and 3-phosphoglycerate.</text>
</comment>
<dbReference type="InterPro" id="IPR004456">
    <property type="entry name" value="Pglycerate_mutase_ApgM"/>
</dbReference>
<dbReference type="NCBIfam" id="NF003160">
    <property type="entry name" value="PRK04135.1"/>
    <property type="match status" value="1"/>
</dbReference>
<organism evidence="7 8">
    <name type="scientific">Aminivibrio pyruvatiphilus</name>
    <dbReference type="NCBI Taxonomy" id="1005740"/>
    <lineage>
        <taxon>Bacteria</taxon>
        <taxon>Thermotogati</taxon>
        <taxon>Synergistota</taxon>
        <taxon>Synergistia</taxon>
        <taxon>Synergistales</taxon>
        <taxon>Aminobacteriaceae</taxon>
        <taxon>Aminivibrio</taxon>
    </lineage>
</organism>
<dbReference type="GO" id="GO:0004619">
    <property type="term" value="F:phosphoglycerate mutase activity"/>
    <property type="evidence" value="ECO:0007669"/>
    <property type="project" value="UniProtKB-EC"/>
</dbReference>
<evidence type="ECO:0000256" key="1">
    <source>
        <dbReference type="ARBA" id="ARBA00000370"/>
    </source>
</evidence>
<comment type="catalytic activity">
    <reaction evidence="1">
        <text>(2R)-2-phosphoglycerate = (2R)-3-phosphoglycerate</text>
        <dbReference type="Rhea" id="RHEA:15901"/>
        <dbReference type="ChEBI" id="CHEBI:58272"/>
        <dbReference type="ChEBI" id="CHEBI:58289"/>
        <dbReference type="EC" id="5.4.2.12"/>
    </reaction>
</comment>
<dbReference type="AlphaFoldDB" id="A0A4R8M3D9"/>
<comment type="similarity">
    <text evidence="4">Belongs to the BPG-independent phosphoglycerate mutase family. A-PGAM subfamily.</text>
</comment>
<dbReference type="Pfam" id="PF01676">
    <property type="entry name" value="Metalloenzyme"/>
    <property type="match status" value="1"/>
</dbReference>
<evidence type="ECO:0000259" key="6">
    <source>
        <dbReference type="Pfam" id="PF01676"/>
    </source>
</evidence>
<dbReference type="Proteomes" id="UP000295066">
    <property type="component" value="Unassembled WGS sequence"/>
</dbReference>
<dbReference type="CDD" id="cd16011">
    <property type="entry name" value="iPGM_like"/>
    <property type="match status" value="1"/>
</dbReference>
<protein>
    <submittedName>
        <fullName evidence="7">Phosphoglycerate mutase</fullName>
    </submittedName>
</protein>
<dbReference type="GO" id="GO:0006096">
    <property type="term" value="P:glycolytic process"/>
    <property type="evidence" value="ECO:0007669"/>
    <property type="project" value="UniProtKB-KW"/>
</dbReference>
<evidence type="ECO:0000256" key="4">
    <source>
        <dbReference type="ARBA" id="ARBA00005524"/>
    </source>
</evidence>
<dbReference type="InterPro" id="IPR042253">
    <property type="entry name" value="Pglycerate_mutase_ApgM_sf"/>
</dbReference>
<name>A0A4R8M3D9_9BACT</name>
<evidence type="ECO:0000256" key="2">
    <source>
        <dbReference type="ARBA" id="ARBA00002315"/>
    </source>
</evidence>